<accession>A0ABX1YMZ3</accession>
<reference evidence="1 2" key="1">
    <citation type="submission" date="2019-10" db="EMBL/GenBank/DDBJ databases">
        <title>Description of Paenibacillus terricola sp. nov.</title>
        <authorList>
            <person name="Carlier A."/>
            <person name="Qi S."/>
        </authorList>
    </citation>
    <scope>NUCLEOTIDE SEQUENCE [LARGE SCALE GENOMIC DNA]</scope>
    <source>
        <strain evidence="1 2">LMG 31459</strain>
    </source>
</reference>
<gene>
    <name evidence="1" type="ORF">GC101_26420</name>
</gene>
<dbReference type="Pfam" id="PF00300">
    <property type="entry name" value="His_Phos_1"/>
    <property type="match status" value="1"/>
</dbReference>
<evidence type="ECO:0000313" key="1">
    <source>
        <dbReference type="EMBL" id="NOU82408.1"/>
    </source>
</evidence>
<comment type="caution">
    <text evidence="1">The sequence shown here is derived from an EMBL/GenBank/DDBJ whole genome shotgun (WGS) entry which is preliminary data.</text>
</comment>
<evidence type="ECO:0000313" key="2">
    <source>
        <dbReference type="Proteomes" id="UP000596857"/>
    </source>
</evidence>
<keyword evidence="2" id="KW-1185">Reference proteome</keyword>
<dbReference type="Gene3D" id="3.40.50.1240">
    <property type="entry name" value="Phosphoglycerate mutase-like"/>
    <property type="match status" value="1"/>
</dbReference>
<organism evidence="1 2">
    <name type="scientific">Paenibacillus phytohabitans</name>
    <dbReference type="NCBI Taxonomy" id="2654978"/>
    <lineage>
        <taxon>Bacteria</taxon>
        <taxon>Bacillati</taxon>
        <taxon>Bacillota</taxon>
        <taxon>Bacilli</taxon>
        <taxon>Bacillales</taxon>
        <taxon>Paenibacillaceae</taxon>
        <taxon>Paenibacillus</taxon>
    </lineage>
</organism>
<sequence length="189" mass="21642">MSLGLVRHFRVQHKPERTWLTGEQFNLWIQGYESAPIQQPGHKSNMQKWDICLCSDQARAVHTASYFDAQEFVYTEQLREIGIAALHLGELKLSGLRLPLSCWLVLARLSWTAGHRSQPESKAAVLQRAHMVIDSLAAKAEAAAPEGRVLIVSHGAFMKVLDRELRRRGYKAERMFFPRNGQLFLYEKK</sequence>
<dbReference type="InterPro" id="IPR013078">
    <property type="entry name" value="His_Pase_superF_clade-1"/>
</dbReference>
<dbReference type="RefSeq" id="WP_171719754.1">
    <property type="nucleotide sequence ID" value="NZ_WHOB01000078.1"/>
</dbReference>
<dbReference type="EMBL" id="WHOB01000078">
    <property type="protein sequence ID" value="NOU82408.1"/>
    <property type="molecule type" value="Genomic_DNA"/>
</dbReference>
<proteinExistence type="predicted"/>
<dbReference type="SUPFAM" id="SSF53254">
    <property type="entry name" value="Phosphoglycerate mutase-like"/>
    <property type="match status" value="1"/>
</dbReference>
<dbReference type="Proteomes" id="UP000596857">
    <property type="component" value="Unassembled WGS sequence"/>
</dbReference>
<protein>
    <submittedName>
        <fullName evidence="1">Histidine phosphatase family protein</fullName>
    </submittedName>
</protein>
<name>A0ABX1YMZ3_9BACL</name>
<dbReference type="InterPro" id="IPR029033">
    <property type="entry name" value="His_PPase_superfam"/>
</dbReference>